<evidence type="ECO:0000313" key="3">
    <source>
        <dbReference type="Proteomes" id="UP000277145"/>
    </source>
</evidence>
<dbReference type="RefSeq" id="WP_011213876.1">
    <property type="nucleotide sequence ID" value="NZ_CP021281.1"/>
</dbReference>
<dbReference type="InterPro" id="IPR036597">
    <property type="entry name" value="Fido-like_dom_sf"/>
</dbReference>
<dbReference type="PROSITE" id="PS51459">
    <property type="entry name" value="FIDO"/>
    <property type="match status" value="1"/>
</dbReference>
<evidence type="ECO:0000259" key="1">
    <source>
        <dbReference type="PROSITE" id="PS51459"/>
    </source>
</evidence>
<evidence type="ECO:0000313" key="2">
    <source>
        <dbReference type="EMBL" id="RJY29351.1"/>
    </source>
</evidence>
<proteinExistence type="predicted"/>
<dbReference type="Gene3D" id="1.10.3290.10">
    <property type="entry name" value="Fido-like domain"/>
    <property type="match status" value="1"/>
</dbReference>
<organism evidence="2 3">
    <name type="scientific">Legionella pneumophila subsp. pneumophila</name>
    <dbReference type="NCBI Taxonomy" id="91891"/>
    <lineage>
        <taxon>Bacteria</taxon>
        <taxon>Pseudomonadati</taxon>
        <taxon>Pseudomonadota</taxon>
        <taxon>Gammaproteobacteria</taxon>
        <taxon>Legionellales</taxon>
        <taxon>Legionellaceae</taxon>
        <taxon>Legionella</taxon>
    </lineage>
</organism>
<gene>
    <name evidence="2" type="ORF">D1H98_09930</name>
</gene>
<dbReference type="InterPro" id="IPR003812">
    <property type="entry name" value="Fido"/>
</dbReference>
<name>A0A3A6V762_LEGPN</name>
<dbReference type="AlphaFoldDB" id="A0A3A6V762"/>
<accession>A0A3A6V762</accession>
<feature type="domain" description="Fido" evidence="1">
    <location>
        <begin position="273"/>
        <end position="400"/>
    </location>
</feature>
<sequence>MFFTKDHEINSNDTVKFLRAFPVQEFWRFFIERSRYDYRESLYRFVYKQLMGIGEDELTKTSLETILEHELFKELTLEDYEDTLWEISRGSSSIFDFLNLDSEGQQEKKLKDFLDMHRGWVGFESKEPGYLLGMTKGLCFVLDSIRQNSQLNVDFIKKLHGTCLKDVKNTRKSTKPGKFRDDRDVAAWDIIPGTCNSYEGLLENIVYLKSIQGKYQTDMNLMFAEDPSFTELSSPKENNSEVEIWVQKEKGKRAYEVFTSFKSCDPGELAKKIWMAAKEGMHVQYVTSENGGGLLDRVHEDCIQQLEDSLKKATSKQEKLVSIFTFLKHVVLFHPFDDGVGRTYSMLLMQYLLMRENLMPVMFEDSNMIPGLSVEQLVNEYLRAEKEMLLVLNDPNYIKGSKFSNPNVDTDSLLKSQDSEHQAMFQGCLSLLKIAFHELELSAATNSLPNKISETPTTTKRV</sequence>
<dbReference type="Proteomes" id="UP000277145">
    <property type="component" value="Unassembled WGS sequence"/>
</dbReference>
<reference evidence="2 3" key="1">
    <citation type="submission" date="2018-08" db="EMBL/GenBank/DDBJ databases">
        <title>Genome Sequences of Legionella pneumophila subsp. pneumophila Isolates, Recovered from a Drinking Water System in a Large Builging.</title>
        <authorList>
            <person name="Gomez-Alvarez V."/>
            <person name="Boczek L."/>
            <person name="King D."/>
            <person name="Pemberton A."/>
            <person name="Pfaller S."/>
            <person name="Rodgers M."/>
            <person name="Santodomingo J."/>
            <person name="Revetta R."/>
        </authorList>
    </citation>
    <scope>NUCLEOTIDE SEQUENCE [LARGE SCALE GENOMIC DNA]</scope>
    <source>
        <strain evidence="2 3">L01C.1</strain>
    </source>
</reference>
<comment type="caution">
    <text evidence="2">The sequence shown here is derived from an EMBL/GenBank/DDBJ whole genome shotgun (WGS) entry which is preliminary data.</text>
</comment>
<protein>
    <recommendedName>
        <fullName evidence="1">Fido domain-containing protein</fullName>
    </recommendedName>
</protein>
<dbReference type="EMBL" id="QWDR01000002">
    <property type="protein sequence ID" value="RJY29351.1"/>
    <property type="molecule type" value="Genomic_DNA"/>
</dbReference>
<dbReference type="SUPFAM" id="SSF140931">
    <property type="entry name" value="Fic-like"/>
    <property type="match status" value="1"/>
</dbReference>